<dbReference type="SUPFAM" id="SSF53474">
    <property type="entry name" value="alpha/beta-Hydrolases"/>
    <property type="match status" value="1"/>
</dbReference>
<feature type="region of interest" description="Disordered" evidence="3">
    <location>
        <begin position="1"/>
        <end position="28"/>
    </location>
</feature>
<keyword evidence="6" id="KW-1185">Reference proteome</keyword>
<dbReference type="InterPro" id="IPR016292">
    <property type="entry name" value="Epoxide_hydrolase"/>
</dbReference>
<comment type="similarity">
    <text evidence="1">Belongs to the peptidase S33 family.</text>
</comment>
<proteinExistence type="inferred from homology"/>
<feature type="compositionally biased region" description="Low complexity" evidence="3">
    <location>
        <begin position="1"/>
        <end position="10"/>
    </location>
</feature>
<dbReference type="PANTHER" id="PTHR21661">
    <property type="entry name" value="EPOXIDE HYDROLASE 1-RELATED"/>
    <property type="match status" value="1"/>
</dbReference>
<accession>A0A6A5Z362</accession>
<name>A0A6A5Z362_9PLEO</name>
<evidence type="ECO:0000313" key="6">
    <source>
        <dbReference type="Proteomes" id="UP000799770"/>
    </source>
</evidence>
<dbReference type="EMBL" id="ML977327">
    <property type="protein sequence ID" value="KAF2113852.1"/>
    <property type="molecule type" value="Genomic_DNA"/>
</dbReference>
<dbReference type="Gene3D" id="3.40.50.1820">
    <property type="entry name" value="alpha/beta hydrolase"/>
    <property type="match status" value="1"/>
</dbReference>
<dbReference type="OrthoDB" id="7130006at2759"/>
<reference evidence="5" key="1">
    <citation type="journal article" date="2020" name="Stud. Mycol.">
        <title>101 Dothideomycetes genomes: a test case for predicting lifestyles and emergence of pathogens.</title>
        <authorList>
            <person name="Haridas S."/>
            <person name="Albert R."/>
            <person name="Binder M."/>
            <person name="Bloem J."/>
            <person name="Labutti K."/>
            <person name="Salamov A."/>
            <person name="Andreopoulos B."/>
            <person name="Baker S."/>
            <person name="Barry K."/>
            <person name="Bills G."/>
            <person name="Bluhm B."/>
            <person name="Cannon C."/>
            <person name="Castanera R."/>
            <person name="Culley D."/>
            <person name="Daum C."/>
            <person name="Ezra D."/>
            <person name="Gonzalez J."/>
            <person name="Henrissat B."/>
            <person name="Kuo A."/>
            <person name="Liang C."/>
            <person name="Lipzen A."/>
            <person name="Lutzoni F."/>
            <person name="Magnuson J."/>
            <person name="Mondo S."/>
            <person name="Nolan M."/>
            <person name="Ohm R."/>
            <person name="Pangilinan J."/>
            <person name="Park H.-J."/>
            <person name="Ramirez L."/>
            <person name="Alfaro M."/>
            <person name="Sun H."/>
            <person name="Tritt A."/>
            <person name="Yoshinaga Y."/>
            <person name="Zwiers L.-H."/>
            <person name="Turgeon B."/>
            <person name="Goodwin S."/>
            <person name="Spatafora J."/>
            <person name="Crous P."/>
            <person name="Grigoriev I."/>
        </authorList>
    </citation>
    <scope>NUCLEOTIDE SEQUENCE</scope>
    <source>
        <strain evidence="5">CBS 627.86</strain>
    </source>
</reference>
<dbReference type="PANTHER" id="PTHR21661:SF71">
    <property type="entry name" value="EPOXIDE HYDROLASE N-TERMINAL DOMAIN-CONTAINING PROTEIN"/>
    <property type="match status" value="1"/>
</dbReference>
<organism evidence="5 6">
    <name type="scientific">Lophiotrema nucula</name>
    <dbReference type="NCBI Taxonomy" id="690887"/>
    <lineage>
        <taxon>Eukaryota</taxon>
        <taxon>Fungi</taxon>
        <taxon>Dikarya</taxon>
        <taxon>Ascomycota</taxon>
        <taxon>Pezizomycotina</taxon>
        <taxon>Dothideomycetes</taxon>
        <taxon>Pleosporomycetidae</taxon>
        <taxon>Pleosporales</taxon>
        <taxon>Lophiotremataceae</taxon>
        <taxon>Lophiotrema</taxon>
    </lineage>
</organism>
<evidence type="ECO:0000313" key="5">
    <source>
        <dbReference type="EMBL" id="KAF2113852.1"/>
    </source>
</evidence>
<evidence type="ECO:0000256" key="1">
    <source>
        <dbReference type="ARBA" id="ARBA00010088"/>
    </source>
</evidence>
<sequence>MAASTSTSTSLAVVREGRSEGGAEGEEKVEKYSMHVSQRYLSLTAQKLSLTRLPREVGLPEERRWEMGTPKAVLEGVLDYWEQKYDWRTQEAHFNTSLPQFRTTIQIPSTPDTPSHSLRIHFTHKRSKHPNAIPLLFCHTWPASFVEVQKIIDALTDPQSLPSFGAGAQQAFHVVAPSIPGFGFSDASSDEGFGVKETAAMFDGVMRRLGYEGYVAHGVGWGFSICRALAVQHPQRCMAVHTANPSFGEPTWKRSKVAYMKYRVARWTRARISLLSFGYTPAEVQSRPAGVMEGSMNESLYAQRQLGTTLSGLYSLRPQTLSFSLCDSPVGLLAALLDIIHTRAPSSSPVTSRSRSPFLSPVELEMRDSHHARTSPDPDIRSMYTWSPTEVLNWVMIQWLPGPEASLRWLRRAHLDTGPDAALSTTYCPVPLGISSFRARNASGAASPLMFGSASWRIEWVKRHQRPAILPAWEAPDLLVLDMRECFGTFLSQGLIRLAS</sequence>
<evidence type="ECO:0000256" key="3">
    <source>
        <dbReference type="SAM" id="MobiDB-lite"/>
    </source>
</evidence>
<feature type="compositionally biased region" description="Basic and acidic residues" evidence="3">
    <location>
        <begin position="15"/>
        <end position="28"/>
    </location>
</feature>
<dbReference type="AlphaFoldDB" id="A0A6A5Z362"/>
<dbReference type="PIRSF" id="PIRSF001112">
    <property type="entry name" value="Epoxide_hydrolase"/>
    <property type="match status" value="1"/>
</dbReference>
<feature type="domain" description="Epoxide hydrolase N-terminal" evidence="4">
    <location>
        <begin position="30"/>
        <end position="148"/>
    </location>
</feature>
<protein>
    <submittedName>
        <fullName evidence="5">Alpha/Beta hydrolase protein</fullName>
    </submittedName>
</protein>
<dbReference type="GO" id="GO:0004301">
    <property type="term" value="F:epoxide hydrolase activity"/>
    <property type="evidence" value="ECO:0007669"/>
    <property type="project" value="TreeGrafter"/>
</dbReference>
<dbReference type="GO" id="GO:0097176">
    <property type="term" value="P:epoxide metabolic process"/>
    <property type="evidence" value="ECO:0007669"/>
    <property type="project" value="TreeGrafter"/>
</dbReference>
<dbReference type="Pfam" id="PF06441">
    <property type="entry name" value="EHN"/>
    <property type="match status" value="1"/>
</dbReference>
<keyword evidence="2 5" id="KW-0378">Hydrolase</keyword>
<evidence type="ECO:0000259" key="4">
    <source>
        <dbReference type="Pfam" id="PF06441"/>
    </source>
</evidence>
<dbReference type="Proteomes" id="UP000799770">
    <property type="component" value="Unassembled WGS sequence"/>
</dbReference>
<gene>
    <name evidence="5" type="ORF">BDV96DRAFT_496082</name>
</gene>
<dbReference type="InterPro" id="IPR029058">
    <property type="entry name" value="AB_hydrolase_fold"/>
</dbReference>
<dbReference type="InterPro" id="IPR010497">
    <property type="entry name" value="Epoxide_hydro_N"/>
</dbReference>
<evidence type="ECO:0000256" key="2">
    <source>
        <dbReference type="ARBA" id="ARBA00022801"/>
    </source>
</evidence>